<organism evidence="2 3">
    <name type="scientific">Leuconostoc mesenteroides</name>
    <dbReference type="NCBI Taxonomy" id="1245"/>
    <lineage>
        <taxon>Bacteria</taxon>
        <taxon>Bacillati</taxon>
        <taxon>Bacillota</taxon>
        <taxon>Bacilli</taxon>
        <taxon>Lactobacillales</taxon>
        <taxon>Lactobacillaceae</taxon>
        <taxon>Leuconostoc</taxon>
    </lineage>
</organism>
<evidence type="ECO:0000256" key="1">
    <source>
        <dbReference type="SAM" id="Phobius"/>
    </source>
</evidence>
<dbReference type="RefSeq" id="WP_011679675.1">
    <property type="nucleotide sequence ID" value="NZ_BCMP01000026.1"/>
</dbReference>
<feature type="transmembrane region" description="Helical" evidence="1">
    <location>
        <begin position="132"/>
        <end position="157"/>
    </location>
</feature>
<feature type="transmembrane region" description="Helical" evidence="1">
    <location>
        <begin position="195"/>
        <end position="216"/>
    </location>
</feature>
<comment type="caution">
    <text evidence="2">The sequence shown here is derived from an EMBL/GenBank/DDBJ whole genome shotgun (WGS) entry which is preliminary data.</text>
</comment>
<dbReference type="OrthoDB" id="2143919at2"/>
<protein>
    <submittedName>
        <fullName evidence="2">Uncharacterized protein</fullName>
    </submittedName>
</protein>
<dbReference type="Proteomes" id="UP000469952">
    <property type="component" value="Unassembled WGS sequence"/>
</dbReference>
<evidence type="ECO:0000313" key="3">
    <source>
        <dbReference type="Proteomes" id="UP000469952"/>
    </source>
</evidence>
<proteinExistence type="predicted"/>
<keyword evidence="1" id="KW-0812">Transmembrane</keyword>
<evidence type="ECO:0000313" key="2">
    <source>
        <dbReference type="EMBL" id="MQR27110.1"/>
    </source>
</evidence>
<dbReference type="GeneID" id="29575891"/>
<keyword evidence="1" id="KW-0472">Membrane</keyword>
<dbReference type="AlphaFoldDB" id="A0A843Z1J0"/>
<feature type="transmembrane region" description="Helical" evidence="1">
    <location>
        <begin position="223"/>
        <end position="241"/>
    </location>
</feature>
<feature type="transmembrane region" description="Helical" evidence="1">
    <location>
        <begin position="58"/>
        <end position="77"/>
    </location>
</feature>
<dbReference type="EMBL" id="WIPA01000010">
    <property type="protein sequence ID" value="MQR27110.1"/>
    <property type="molecule type" value="Genomic_DNA"/>
</dbReference>
<reference evidence="2 3" key="1">
    <citation type="submission" date="2019-10" db="EMBL/GenBank/DDBJ databases">
        <title>WGS of Leuconostoc mesenteroides.</title>
        <authorList>
            <person name="Melo Bolivar J."/>
            <person name="Marino-Ramirez L."/>
            <person name="Villamil Diaz L.M."/>
        </authorList>
    </citation>
    <scope>NUCLEOTIDE SEQUENCE [LARGE SCALE GENOMIC DNA]</scope>
    <source>
        <strain evidence="2 3">M11</strain>
    </source>
</reference>
<keyword evidence="1" id="KW-1133">Transmembrane helix</keyword>
<feature type="transmembrane region" description="Helical" evidence="1">
    <location>
        <begin position="20"/>
        <end position="38"/>
    </location>
</feature>
<accession>A0A843Z1J0</accession>
<dbReference type="OMA" id="ISYFWAY"/>
<feature type="transmembrane region" description="Helical" evidence="1">
    <location>
        <begin position="164"/>
        <end position="183"/>
    </location>
</feature>
<name>A0A843Z1J0_LEUME</name>
<sequence>MDDVKNLSSVYWVNMLSNKFVFIFNLVIPTIYFLYININSFMRDSVTFNHETFKVIGYFWAYIILVTILNNVIVGMISQRESGFYKQTFFIVGSKYKILGANFLVQLLVLNIELLIFNFVVMFTAHYWSIKLLLAGIMASIVVSLPIAFAGSILFMLKIKIESINILVSILLFGLFIGMHVPNNRENLITTFTSLINPLSYITEVSYQVLLFLFNAKLYYSEIVVCLLVTLIYVLIGWYSISKLSVNAVADRV</sequence>
<gene>
    <name evidence="2" type="ORF">GFV13_07505</name>
</gene>
<feature type="transmembrane region" description="Helical" evidence="1">
    <location>
        <begin position="98"/>
        <end position="120"/>
    </location>
</feature>